<dbReference type="Proteomes" id="UP000318778">
    <property type="component" value="Segment"/>
</dbReference>
<feature type="compositionally biased region" description="Basic and acidic residues" evidence="1">
    <location>
        <begin position="77"/>
        <end position="86"/>
    </location>
</feature>
<name>A0A2C9DSG9_9POXV</name>
<evidence type="ECO:0000256" key="1">
    <source>
        <dbReference type="SAM" id="MobiDB-lite"/>
    </source>
</evidence>
<evidence type="ECO:0000313" key="2">
    <source>
        <dbReference type="EMBL" id="ATI20952.1"/>
    </source>
</evidence>
<accession>A0A2C9DSG9</accession>
<protein>
    <submittedName>
        <fullName evidence="2">Uncharacterized protein</fullName>
    </submittedName>
</protein>
<feature type="region of interest" description="Disordered" evidence="1">
    <location>
        <begin position="58"/>
        <end position="86"/>
    </location>
</feature>
<organism evidence="2">
    <name type="scientific">Western grey kangaroopox virus</name>
    <dbReference type="NCBI Taxonomy" id="1566307"/>
    <lineage>
        <taxon>Viruses</taxon>
        <taxon>Varidnaviria</taxon>
        <taxon>Bamfordvirae</taxon>
        <taxon>Nucleocytoviricota</taxon>
        <taxon>Pokkesviricetes</taxon>
        <taxon>Chitovirales</taxon>
        <taxon>Poxviridae</taxon>
        <taxon>Chordopoxvirinae</taxon>
        <taxon>Macropopoxvirus</taxon>
        <taxon>Macropopoxvirus mfuliginosuspox</taxon>
        <taxon>Western kangaroopox virus</taxon>
    </lineage>
</organism>
<dbReference type="EMBL" id="MF467280">
    <property type="protein sequence ID" value="ATI20952.1"/>
    <property type="molecule type" value="Genomic_DNA"/>
</dbReference>
<proteinExistence type="predicted"/>
<sequence>MLGTPGVYESTAYSRYHYAEVPFATSAQRRRKRIMSRPGSKSARNLLKLFIVNLVPNLDDGRSGQTLGPRGSAAYRSRADPTKDQRSVYAPGVEVACANTCSAIAEVRLVPSSRVGN</sequence>
<keyword evidence="3" id="KW-1185">Reference proteome</keyword>
<reference evidence="2" key="1">
    <citation type="journal article" date="2017" name="Virus Res.">
        <title>Complete genomic characterisation of two novel poxviruses (WKPV and EKPV) from western and eastern grey kangaroos.</title>
        <authorList>
            <person name="Bennett M."/>
            <person name="Tu S.L."/>
            <person name="Upton C."/>
            <person name="McArtor C."/>
            <person name="Gillett A."/>
            <person name="Laird T."/>
            <person name="O'Dea M."/>
        </authorList>
    </citation>
    <scope>NUCLEOTIDE SEQUENCE [LARGE SCALE GENOMIC DNA]</scope>
    <source>
        <strain evidence="2">Western Australia</strain>
    </source>
</reference>
<evidence type="ECO:0000313" key="3">
    <source>
        <dbReference type="Proteomes" id="UP000318778"/>
    </source>
</evidence>